<keyword evidence="2" id="KW-1185">Reference proteome</keyword>
<organism evidence="1 2">
    <name type="scientific">Shewanella insulae</name>
    <dbReference type="NCBI Taxonomy" id="2681496"/>
    <lineage>
        <taxon>Bacteria</taxon>
        <taxon>Pseudomonadati</taxon>
        <taxon>Pseudomonadota</taxon>
        <taxon>Gammaproteobacteria</taxon>
        <taxon>Alteromonadales</taxon>
        <taxon>Shewanellaceae</taxon>
        <taxon>Shewanella</taxon>
    </lineage>
</organism>
<comment type="caution">
    <text evidence="1">The sequence shown here is derived from an EMBL/GenBank/DDBJ whole genome shotgun (WGS) entry which is preliminary data.</text>
</comment>
<accession>A0A6L7I2S4</accession>
<sequence>MTFKLIQAILVIILLCNITYAVGQESTASLSLSPQICITADVEQSCEIELVLNWETPYPQVVCIMSDHSDLEKWCADSPNTHSLTLKVETQKDIQFVMIDKQSHQTLAGVKLKVTPTAAPQVRRRYRNPWSLF</sequence>
<name>A0A6L7I2S4_9GAMM</name>
<proteinExistence type="predicted"/>
<evidence type="ECO:0000313" key="2">
    <source>
        <dbReference type="Proteomes" id="UP000474778"/>
    </source>
</evidence>
<gene>
    <name evidence="1" type="ORF">GNT65_18140</name>
</gene>
<dbReference type="EMBL" id="WRPA01000021">
    <property type="protein sequence ID" value="MXR70580.1"/>
    <property type="molecule type" value="Genomic_DNA"/>
</dbReference>
<dbReference type="AlphaFoldDB" id="A0A6L7I2S4"/>
<dbReference type="Proteomes" id="UP000474778">
    <property type="component" value="Unassembled WGS sequence"/>
</dbReference>
<protein>
    <submittedName>
        <fullName evidence="1">DUF3019 domain-containing protein</fullName>
    </submittedName>
</protein>
<reference evidence="1 2" key="1">
    <citation type="submission" date="2019-12" db="EMBL/GenBank/DDBJ databases">
        <title>Shewanella insulae sp. nov., isolated from a tidal flat.</title>
        <authorList>
            <person name="Yoon J.-H."/>
        </authorList>
    </citation>
    <scope>NUCLEOTIDE SEQUENCE [LARGE SCALE GENOMIC DNA]</scope>
    <source>
        <strain evidence="1 2">JBTF-M18</strain>
    </source>
</reference>
<dbReference type="RefSeq" id="WP_160798601.1">
    <property type="nucleotide sequence ID" value="NZ_CANMWR010000001.1"/>
</dbReference>
<dbReference type="Pfam" id="PF11456">
    <property type="entry name" value="DUF3019"/>
    <property type="match status" value="1"/>
</dbReference>
<dbReference type="InterPro" id="IPR021559">
    <property type="entry name" value="DUF3019"/>
</dbReference>
<evidence type="ECO:0000313" key="1">
    <source>
        <dbReference type="EMBL" id="MXR70580.1"/>
    </source>
</evidence>